<gene>
    <name evidence="1" type="ORF">LCGC14_1928340</name>
</gene>
<proteinExistence type="predicted"/>
<reference evidence="1" key="1">
    <citation type="journal article" date="2015" name="Nature">
        <title>Complex archaea that bridge the gap between prokaryotes and eukaryotes.</title>
        <authorList>
            <person name="Spang A."/>
            <person name="Saw J.H."/>
            <person name="Jorgensen S.L."/>
            <person name="Zaremba-Niedzwiedzka K."/>
            <person name="Martijn J."/>
            <person name="Lind A.E."/>
            <person name="van Eijk R."/>
            <person name="Schleper C."/>
            <person name="Guy L."/>
            <person name="Ettema T.J."/>
        </authorList>
    </citation>
    <scope>NUCLEOTIDE SEQUENCE</scope>
</reference>
<protein>
    <submittedName>
        <fullName evidence="1">Uncharacterized protein</fullName>
    </submittedName>
</protein>
<dbReference type="EMBL" id="LAZR01020667">
    <property type="protein sequence ID" value="KKL88074.1"/>
    <property type="molecule type" value="Genomic_DNA"/>
</dbReference>
<accession>A0A0F9FNR5</accession>
<comment type="caution">
    <text evidence="1">The sequence shown here is derived from an EMBL/GenBank/DDBJ whole genome shotgun (WGS) entry which is preliminary data.</text>
</comment>
<name>A0A0F9FNR5_9ZZZZ</name>
<dbReference type="AlphaFoldDB" id="A0A0F9FNR5"/>
<evidence type="ECO:0000313" key="1">
    <source>
        <dbReference type="EMBL" id="KKL88074.1"/>
    </source>
</evidence>
<organism evidence="1">
    <name type="scientific">marine sediment metagenome</name>
    <dbReference type="NCBI Taxonomy" id="412755"/>
    <lineage>
        <taxon>unclassified sequences</taxon>
        <taxon>metagenomes</taxon>
        <taxon>ecological metagenomes</taxon>
    </lineage>
</organism>
<sequence length="90" mass="10352">MSESASVVQFPEGTQIIPIHPLAKYVVSVPRAMLPEDDEEFADHMRTMAINLTEWWNDDNPFMIITDEMTLVKIGEVDILLEEEDDEEKT</sequence>